<sequence>MSIQYTKKEIRTWALVMAAILAAVGTIQFFVWSHIQTASVLWIISAAFLLTGLLIPKLLKPIFWLWLKLATALAWLNTRLILGIVFFLVFTPVGLLLRLLRKDLLKERWDSDASSYWIRRSDKPMDPQSYEKQY</sequence>
<protein>
    <recommendedName>
        <fullName evidence="4">SxtJ</fullName>
    </recommendedName>
</protein>
<dbReference type="EMBL" id="NJBN01000012">
    <property type="protein sequence ID" value="TKJ37590.1"/>
    <property type="molecule type" value="Genomic_DNA"/>
</dbReference>
<feature type="transmembrane region" description="Helical" evidence="1">
    <location>
        <begin position="39"/>
        <end position="59"/>
    </location>
</feature>
<dbReference type="InterPro" id="IPR045781">
    <property type="entry name" value="SxtJ"/>
</dbReference>
<proteinExistence type="predicted"/>
<reference evidence="2 3" key="1">
    <citation type="submission" date="2017-06" db="EMBL/GenBank/DDBJ databases">
        <title>Novel microbial phyla capable of carbon fixation and sulfur reduction in deep-sea sediments.</title>
        <authorList>
            <person name="Huang J."/>
            <person name="Baker B."/>
            <person name="Wang Y."/>
        </authorList>
    </citation>
    <scope>NUCLEOTIDE SEQUENCE [LARGE SCALE GENOMIC DNA]</scope>
    <source>
        <strain evidence="2">B3_LCP</strain>
    </source>
</reference>
<dbReference type="Proteomes" id="UP000319619">
    <property type="component" value="Unassembled WGS sequence"/>
</dbReference>
<keyword evidence="1" id="KW-0472">Membrane</keyword>
<accession>A0A532URL5</accession>
<keyword evidence="1" id="KW-0812">Transmembrane</keyword>
<keyword evidence="1" id="KW-1133">Transmembrane helix</keyword>
<dbReference type="AlphaFoldDB" id="A0A532URL5"/>
<feature type="transmembrane region" description="Helical" evidence="1">
    <location>
        <begin position="80"/>
        <end position="100"/>
    </location>
</feature>
<evidence type="ECO:0000256" key="1">
    <source>
        <dbReference type="SAM" id="Phobius"/>
    </source>
</evidence>
<comment type="caution">
    <text evidence="2">The sequence shown here is derived from an EMBL/GenBank/DDBJ whole genome shotgun (WGS) entry which is preliminary data.</text>
</comment>
<organism evidence="2 3">
    <name type="scientific">candidate division LCP-89 bacterium B3_LCP</name>
    <dbReference type="NCBI Taxonomy" id="2012998"/>
    <lineage>
        <taxon>Bacteria</taxon>
        <taxon>Pseudomonadati</taxon>
        <taxon>Bacteria division LCP-89</taxon>
    </lineage>
</organism>
<evidence type="ECO:0000313" key="3">
    <source>
        <dbReference type="Proteomes" id="UP000319619"/>
    </source>
</evidence>
<evidence type="ECO:0000313" key="2">
    <source>
        <dbReference type="EMBL" id="TKJ37590.1"/>
    </source>
</evidence>
<name>A0A532URL5_UNCL8</name>
<feature type="transmembrane region" description="Helical" evidence="1">
    <location>
        <begin position="12"/>
        <end position="33"/>
    </location>
</feature>
<dbReference type="Pfam" id="PF19588">
    <property type="entry name" value="SxtJ"/>
    <property type="match status" value="1"/>
</dbReference>
<evidence type="ECO:0008006" key="4">
    <source>
        <dbReference type="Google" id="ProtNLM"/>
    </source>
</evidence>
<gene>
    <name evidence="2" type="ORF">CEE37_13840</name>
</gene>